<protein>
    <submittedName>
        <fullName evidence="1">Uncharacterized protein</fullName>
    </submittedName>
</protein>
<sequence>MLDFWSVRERRDFLTAGMPRVFKTRLPSWTPLLIKPDVPEATRRGCEAGDLVEGKRSVCRLTRPADEDGVQQEKVRDETSLSMSVAFDRGEEENWKELWRVLVIGLLLYGYYVHLNTAEKTR</sequence>
<dbReference type="EMBL" id="BMAV01015646">
    <property type="protein sequence ID" value="GFY65712.1"/>
    <property type="molecule type" value="Genomic_DNA"/>
</dbReference>
<reference evidence="1" key="1">
    <citation type="submission" date="2020-08" db="EMBL/GenBank/DDBJ databases">
        <title>Multicomponent nature underlies the extraordinary mechanical properties of spider dragline silk.</title>
        <authorList>
            <person name="Kono N."/>
            <person name="Nakamura H."/>
            <person name="Mori M."/>
            <person name="Yoshida Y."/>
            <person name="Ohtoshi R."/>
            <person name="Malay A.D."/>
            <person name="Moran D.A.P."/>
            <person name="Tomita M."/>
            <person name="Numata K."/>
            <person name="Arakawa K."/>
        </authorList>
    </citation>
    <scope>NUCLEOTIDE SEQUENCE</scope>
</reference>
<gene>
    <name evidence="1" type="ORF">TNIN_436511</name>
</gene>
<accession>A0A8X6Y568</accession>
<dbReference type="Proteomes" id="UP000886998">
    <property type="component" value="Unassembled WGS sequence"/>
</dbReference>
<name>A0A8X6Y568_9ARAC</name>
<keyword evidence="2" id="KW-1185">Reference proteome</keyword>
<comment type="caution">
    <text evidence="1">The sequence shown here is derived from an EMBL/GenBank/DDBJ whole genome shotgun (WGS) entry which is preliminary data.</text>
</comment>
<evidence type="ECO:0000313" key="1">
    <source>
        <dbReference type="EMBL" id="GFY65712.1"/>
    </source>
</evidence>
<proteinExistence type="predicted"/>
<dbReference type="AlphaFoldDB" id="A0A8X6Y568"/>
<evidence type="ECO:0000313" key="2">
    <source>
        <dbReference type="Proteomes" id="UP000886998"/>
    </source>
</evidence>
<organism evidence="1 2">
    <name type="scientific">Trichonephila inaurata madagascariensis</name>
    <dbReference type="NCBI Taxonomy" id="2747483"/>
    <lineage>
        <taxon>Eukaryota</taxon>
        <taxon>Metazoa</taxon>
        <taxon>Ecdysozoa</taxon>
        <taxon>Arthropoda</taxon>
        <taxon>Chelicerata</taxon>
        <taxon>Arachnida</taxon>
        <taxon>Araneae</taxon>
        <taxon>Araneomorphae</taxon>
        <taxon>Entelegynae</taxon>
        <taxon>Araneoidea</taxon>
        <taxon>Nephilidae</taxon>
        <taxon>Trichonephila</taxon>
        <taxon>Trichonephila inaurata</taxon>
    </lineage>
</organism>